<dbReference type="GO" id="GO:0000155">
    <property type="term" value="F:phosphorelay sensor kinase activity"/>
    <property type="evidence" value="ECO:0007669"/>
    <property type="project" value="InterPro"/>
</dbReference>
<keyword evidence="3" id="KW-0902">Two-component regulatory system</keyword>
<dbReference type="SUPFAM" id="SSF52540">
    <property type="entry name" value="P-loop containing nucleoside triphosphate hydrolases"/>
    <property type="match status" value="2"/>
</dbReference>
<dbReference type="InterPro" id="IPR052023">
    <property type="entry name" value="Histidine_kinase_KdpD"/>
</dbReference>
<dbReference type="InterPro" id="IPR003852">
    <property type="entry name" value="Sig_transdc_His_kinase_KdpD_N"/>
</dbReference>
<dbReference type="InterPro" id="IPR006016">
    <property type="entry name" value="UspA"/>
</dbReference>
<evidence type="ECO:0000256" key="3">
    <source>
        <dbReference type="ARBA" id="ARBA00023012"/>
    </source>
</evidence>
<dbReference type="InterPro" id="IPR014729">
    <property type="entry name" value="Rossmann-like_a/b/a_fold"/>
</dbReference>
<dbReference type="FunFam" id="3.40.50.300:FF:000483">
    <property type="entry name" value="Sensor histidine kinase KdpD"/>
    <property type="match status" value="2"/>
</dbReference>
<organism evidence="5 6">
    <name type="scientific">Alicyclobacillus hesperidum</name>
    <dbReference type="NCBI Taxonomy" id="89784"/>
    <lineage>
        <taxon>Bacteria</taxon>
        <taxon>Bacillati</taxon>
        <taxon>Bacillota</taxon>
        <taxon>Bacilli</taxon>
        <taxon>Bacillales</taxon>
        <taxon>Alicyclobacillaceae</taxon>
        <taxon>Alicyclobacillus</taxon>
    </lineage>
</organism>
<dbReference type="Pfam" id="PF02702">
    <property type="entry name" value="KdpD"/>
    <property type="match status" value="2"/>
</dbReference>
<dbReference type="GO" id="GO:0005886">
    <property type="term" value="C:plasma membrane"/>
    <property type="evidence" value="ECO:0007669"/>
    <property type="project" value="TreeGrafter"/>
</dbReference>
<dbReference type="GO" id="GO:0005737">
    <property type="term" value="C:cytoplasm"/>
    <property type="evidence" value="ECO:0007669"/>
    <property type="project" value="UniProtKB-ARBA"/>
</dbReference>
<dbReference type="Gene3D" id="3.40.50.620">
    <property type="entry name" value="HUPs"/>
    <property type="match status" value="2"/>
</dbReference>
<dbReference type="EMBL" id="FNOJ01000028">
    <property type="protein sequence ID" value="SDW99867.1"/>
    <property type="molecule type" value="Genomic_DNA"/>
</dbReference>
<dbReference type="Gene3D" id="3.40.50.300">
    <property type="entry name" value="P-loop containing nucleotide triphosphate hydrolases"/>
    <property type="match status" value="2"/>
</dbReference>
<sequence length="754" mass="85740">MTEEFGRPNDIGGEMARRGRLRVFIGAAPGVGKTYTMLNEAHRMCREGTDVVVGFVETHGRKETERLLQGLEVIAPAMLQVGHATFKEPDLHAILLRNPDVCLIDELAHSNPPGARHRKRFEDVIYLLQHGISVMTAVNVQHLESLRNQVQRELGLRVREVVPDWFFREADEVTVIDVTPETLRQRLRDGEIYPLDKLDTALNHFFRLDRLAWLRQMSLRAVADDVEERLENSYERKTIPGPVGAKEVVVVCVSHLGRAEALVERGRRMALRMKGDLYVVYAAETDEDRMTEKARVEVEALRRLAELHGAEWVLEPKRDRSVGEIILQVARRLNATQVVLGQPHKGVSARWLMSWQHPVQYLLRRLKYVDLRIVGWQQLSPEAILQRNMASERVVRERKLPGKLIILVGAAPGVGKTYRMLRDAHDWRARGVDVVIGHIETHGRKETEEQIGDLERIPKRLIKYSGRVYEEPDLASILARRPQIVLMDELAHTNAPGSVFKKRYQDILYLLENGIDVATAVNVQHIESLKDRIEHITGVTVRERVPDWFVKLASELKLIDISPETLIERLQEGKIYPSDKVERALNHFFQPAHLAALREIALREVADVVDGPLTSPPQADPERILVCVNYRPHSEALVRRGWRIADRLQAQLYVLTVQTEFPLSSQNERDFAAVRELAEQFGATFLIRPALNKSVGQVIVETATSERISQIVMGQSINRGGGLFFTHRPIAYVLNRAAFVDLHIVAYADRASSS</sequence>
<evidence type="ECO:0000256" key="1">
    <source>
        <dbReference type="ARBA" id="ARBA00022679"/>
    </source>
</evidence>
<dbReference type="STRING" id="89784.SAMN04489725_12811"/>
<keyword evidence="1" id="KW-0808">Transferase</keyword>
<dbReference type="Proteomes" id="UP000182589">
    <property type="component" value="Unassembled WGS sequence"/>
</dbReference>
<dbReference type="RefSeq" id="WP_074693830.1">
    <property type="nucleotide sequence ID" value="NZ_FNOJ01000028.1"/>
</dbReference>
<dbReference type="PANTHER" id="PTHR45569:SF1">
    <property type="entry name" value="SENSOR PROTEIN KDPD"/>
    <property type="match status" value="1"/>
</dbReference>
<keyword evidence="6" id="KW-1185">Reference proteome</keyword>
<feature type="domain" description="AAA+ ATPase" evidence="4">
    <location>
        <begin position="401"/>
        <end position="654"/>
    </location>
</feature>
<protein>
    <submittedName>
        <fullName evidence="5">Two-component system, OmpR family, sensor histidine kinase KdpD</fullName>
    </submittedName>
</protein>
<dbReference type="PANTHER" id="PTHR45569">
    <property type="entry name" value="SENSOR PROTEIN KDPD"/>
    <property type="match status" value="1"/>
</dbReference>
<evidence type="ECO:0000313" key="5">
    <source>
        <dbReference type="EMBL" id="SDW99867.1"/>
    </source>
</evidence>
<proteinExistence type="predicted"/>
<dbReference type="AlphaFoldDB" id="A0A1H2Y414"/>
<gene>
    <name evidence="5" type="ORF">SAMN04489725_12811</name>
</gene>
<feature type="domain" description="AAA+ ATPase" evidence="4">
    <location>
        <begin position="19"/>
        <end position="218"/>
    </location>
</feature>
<dbReference type="CDD" id="cd01987">
    <property type="entry name" value="USP_KdpD-like"/>
    <property type="match status" value="2"/>
</dbReference>
<evidence type="ECO:0000256" key="2">
    <source>
        <dbReference type="ARBA" id="ARBA00022777"/>
    </source>
</evidence>
<reference evidence="6" key="1">
    <citation type="submission" date="2016-10" db="EMBL/GenBank/DDBJ databases">
        <authorList>
            <person name="Varghese N."/>
        </authorList>
    </citation>
    <scope>NUCLEOTIDE SEQUENCE [LARGE SCALE GENOMIC DNA]</scope>
    <source>
        <strain evidence="6">DSM 12489</strain>
    </source>
</reference>
<name>A0A1H2Y414_9BACL</name>
<dbReference type="InterPro" id="IPR003593">
    <property type="entry name" value="AAA+_ATPase"/>
</dbReference>
<dbReference type="InterPro" id="IPR027417">
    <property type="entry name" value="P-loop_NTPase"/>
</dbReference>
<dbReference type="Pfam" id="PF00582">
    <property type="entry name" value="Usp"/>
    <property type="match status" value="1"/>
</dbReference>
<accession>A0A1H2Y414</accession>
<dbReference type="SMART" id="SM00382">
    <property type="entry name" value="AAA"/>
    <property type="match status" value="2"/>
</dbReference>
<evidence type="ECO:0000259" key="4">
    <source>
        <dbReference type="SMART" id="SM00382"/>
    </source>
</evidence>
<keyword evidence="2 5" id="KW-0418">Kinase</keyword>
<evidence type="ECO:0000313" key="6">
    <source>
        <dbReference type="Proteomes" id="UP000182589"/>
    </source>
</evidence>
<dbReference type="SUPFAM" id="SSF52402">
    <property type="entry name" value="Adenine nucleotide alpha hydrolases-like"/>
    <property type="match status" value="2"/>
</dbReference>